<dbReference type="PANTHER" id="PTHR30055:SF223">
    <property type="entry name" value="HTH-TYPE TRANSCRIPTIONAL REGULATOR UIDR"/>
    <property type="match status" value="1"/>
</dbReference>
<dbReference type="GO" id="GO:0000976">
    <property type="term" value="F:transcription cis-regulatory region binding"/>
    <property type="evidence" value="ECO:0007669"/>
    <property type="project" value="TreeGrafter"/>
</dbReference>
<dbReference type="Pfam" id="PF00440">
    <property type="entry name" value="TetR_N"/>
    <property type="match status" value="1"/>
</dbReference>
<feature type="domain" description="HTH tetR-type" evidence="3">
    <location>
        <begin position="14"/>
        <end position="74"/>
    </location>
</feature>
<dbReference type="RefSeq" id="WP_010119926.1">
    <property type="nucleotide sequence ID" value="NZ_DAITTW010000023.1"/>
</dbReference>
<evidence type="ECO:0000256" key="2">
    <source>
        <dbReference type="PROSITE-ProRule" id="PRU00335"/>
    </source>
</evidence>
<evidence type="ECO:0000256" key="1">
    <source>
        <dbReference type="ARBA" id="ARBA00023125"/>
    </source>
</evidence>
<evidence type="ECO:0000313" key="5">
    <source>
        <dbReference type="Proteomes" id="UP000261739"/>
    </source>
</evidence>
<dbReference type="EMBL" id="DQID01000318">
    <property type="protein sequence ID" value="HCT15563.1"/>
    <property type="molecule type" value="Genomic_DNA"/>
</dbReference>
<dbReference type="InterPro" id="IPR050109">
    <property type="entry name" value="HTH-type_TetR-like_transc_reg"/>
</dbReference>
<dbReference type="PRINTS" id="PR00455">
    <property type="entry name" value="HTHTETR"/>
</dbReference>
<organism evidence="4 5">
    <name type="scientific">Corynebacterium nuruki</name>
    <dbReference type="NCBI Taxonomy" id="1032851"/>
    <lineage>
        <taxon>Bacteria</taxon>
        <taxon>Bacillati</taxon>
        <taxon>Actinomycetota</taxon>
        <taxon>Actinomycetes</taxon>
        <taxon>Mycobacteriales</taxon>
        <taxon>Corynebacteriaceae</taxon>
        <taxon>Corynebacterium</taxon>
    </lineage>
</organism>
<sequence>MTANQTPRQRLPRAERRSQLLATARDLIDEVGTDGFTLDRLAARAGVTKPVIYDHFGNRAGVLTEIFRECKDAQREALTAALDSTPPELPVVAAVIAGAYINCCLTEGTELRDVSAALTGSAVLRRVRKDAEDVYLAQCRRALEPLCGQVADRDMAAFTGAGDALARCVLDGGTTAADACRSLTRILMAVTDDRD</sequence>
<keyword evidence="1 2" id="KW-0238">DNA-binding</keyword>
<comment type="caution">
    <text evidence="4">The sequence shown here is derived from an EMBL/GenBank/DDBJ whole genome shotgun (WGS) entry which is preliminary data.</text>
</comment>
<dbReference type="SUPFAM" id="SSF46689">
    <property type="entry name" value="Homeodomain-like"/>
    <property type="match status" value="1"/>
</dbReference>
<protein>
    <submittedName>
        <fullName evidence="4">TetR/AcrR family transcriptional regulator</fullName>
    </submittedName>
</protein>
<name>A0A3D4T215_9CORY</name>
<dbReference type="InterPro" id="IPR009057">
    <property type="entry name" value="Homeodomain-like_sf"/>
</dbReference>
<proteinExistence type="predicted"/>
<evidence type="ECO:0000259" key="3">
    <source>
        <dbReference type="PROSITE" id="PS50977"/>
    </source>
</evidence>
<feature type="DNA-binding region" description="H-T-H motif" evidence="2">
    <location>
        <begin position="37"/>
        <end position="56"/>
    </location>
</feature>
<reference evidence="4 5" key="1">
    <citation type="journal article" date="2018" name="Nat. Biotechnol.">
        <title>A standardized bacterial taxonomy based on genome phylogeny substantially revises the tree of life.</title>
        <authorList>
            <person name="Parks D.H."/>
            <person name="Chuvochina M."/>
            <person name="Waite D.W."/>
            <person name="Rinke C."/>
            <person name="Skarshewski A."/>
            <person name="Chaumeil P.A."/>
            <person name="Hugenholtz P."/>
        </authorList>
    </citation>
    <scope>NUCLEOTIDE SEQUENCE [LARGE SCALE GENOMIC DNA]</scope>
    <source>
        <strain evidence="4">UBA11247</strain>
    </source>
</reference>
<dbReference type="PROSITE" id="PS50977">
    <property type="entry name" value="HTH_TETR_2"/>
    <property type="match status" value="1"/>
</dbReference>
<dbReference type="Proteomes" id="UP000261739">
    <property type="component" value="Unassembled WGS sequence"/>
</dbReference>
<dbReference type="Gene3D" id="1.10.357.10">
    <property type="entry name" value="Tetracycline Repressor, domain 2"/>
    <property type="match status" value="1"/>
</dbReference>
<evidence type="ECO:0000313" key="4">
    <source>
        <dbReference type="EMBL" id="HCT15563.1"/>
    </source>
</evidence>
<accession>A0A3D4T215</accession>
<gene>
    <name evidence="4" type="ORF">DIW82_12495</name>
</gene>
<dbReference type="GO" id="GO:0003700">
    <property type="term" value="F:DNA-binding transcription factor activity"/>
    <property type="evidence" value="ECO:0007669"/>
    <property type="project" value="TreeGrafter"/>
</dbReference>
<dbReference type="InterPro" id="IPR001647">
    <property type="entry name" value="HTH_TetR"/>
</dbReference>
<dbReference type="STRING" id="863239.GCA_000213935_01966"/>
<dbReference type="AlphaFoldDB" id="A0A3D4T215"/>
<dbReference type="PANTHER" id="PTHR30055">
    <property type="entry name" value="HTH-TYPE TRANSCRIPTIONAL REGULATOR RUTR"/>
    <property type="match status" value="1"/>
</dbReference>